<dbReference type="Proteomes" id="UP000248616">
    <property type="component" value="Unassembled WGS sequence"/>
</dbReference>
<dbReference type="OrthoDB" id="8091799at2"/>
<evidence type="ECO:0000313" key="2">
    <source>
        <dbReference type="Proteomes" id="UP000248616"/>
    </source>
</evidence>
<dbReference type="InterPro" id="IPR010385">
    <property type="entry name" value="DUF982"/>
</dbReference>
<evidence type="ECO:0008006" key="3">
    <source>
        <dbReference type="Google" id="ProtNLM"/>
    </source>
</evidence>
<comment type="caution">
    <text evidence="1">The sequence shown here is derived from an EMBL/GenBank/DDBJ whole genome shotgun (WGS) entry which is preliminary data.</text>
</comment>
<dbReference type="AlphaFoldDB" id="A0A2W7DYR4"/>
<dbReference type="EMBL" id="MZXV01000051">
    <property type="protein sequence ID" value="PZV36276.1"/>
    <property type="molecule type" value="Genomic_DNA"/>
</dbReference>
<sequence length="82" mass="8915">MNRDRSGIPVRTKHGIRVVYSNADMSDVLTNGDWPSDGPKFLAALAALVEARIGRCSDPNVRIAFISAAMEANVLPESFLQN</sequence>
<dbReference type="Gene3D" id="6.10.250.730">
    <property type="match status" value="1"/>
</dbReference>
<organism evidence="1 2">
    <name type="scientific">Mesorhizobium kowhaii</name>
    <dbReference type="NCBI Taxonomy" id="1300272"/>
    <lineage>
        <taxon>Bacteria</taxon>
        <taxon>Pseudomonadati</taxon>
        <taxon>Pseudomonadota</taxon>
        <taxon>Alphaproteobacteria</taxon>
        <taxon>Hyphomicrobiales</taxon>
        <taxon>Phyllobacteriaceae</taxon>
        <taxon>Mesorhizobium</taxon>
    </lineage>
</organism>
<reference evidence="2" key="1">
    <citation type="submission" date="2017-03" db="EMBL/GenBank/DDBJ databases">
        <authorList>
            <person name="Safronova V.I."/>
            <person name="Sazanova A.L."/>
            <person name="Chirak E.R."/>
        </authorList>
    </citation>
    <scope>NUCLEOTIDE SEQUENCE [LARGE SCALE GENOMIC DNA]</scope>
    <source>
        <strain evidence="2">Ach-343</strain>
    </source>
</reference>
<dbReference type="Pfam" id="PF06169">
    <property type="entry name" value="DUF982"/>
    <property type="match status" value="1"/>
</dbReference>
<evidence type="ECO:0000313" key="1">
    <source>
        <dbReference type="EMBL" id="PZV36276.1"/>
    </source>
</evidence>
<proteinExistence type="predicted"/>
<keyword evidence="2" id="KW-1185">Reference proteome</keyword>
<dbReference type="RefSeq" id="WP_111546601.1">
    <property type="nucleotide sequence ID" value="NZ_MZXV01000051.1"/>
</dbReference>
<name>A0A2W7DYR4_9HYPH</name>
<protein>
    <recommendedName>
        <fullName evidence="3">DUF982 domain-containing protein</fullName>
    </recommendedName>
</protein>
<gene>
    <name evidence="1" type="ORF">B5V02_24105</name>
</gene>
<accession>A0A2W7DYR4</accession>